<sequence length="1115" mass="118924">MSLALKARQKVRRKGGAKERVFGCDLLEHLQQSGQDVPQVLRSCTEFVEQHGVVDGIYRLSGVSSNIQRLRQEFESDRCPDLHKDVYRQDIHCISSLCKAYFRELPNPLLTYQLYDKFADAVAIQMEEARLVKIKEVLKELPAPHYRTLEFLMRHLLHMASYSSQTNMHARNLAIVWAPNLLRSKDIETTGFNGTAAFMEVRVQSIVVEFILTHVEQLFGDAPLSGSENKALRRSLLPGVGLPVPLPDGQPVSYHVPAVLNQGDGPPQIRPYHTIIEISDHKRKGSLKAKKWKSIFNLGRSSHESKRKLVKPEEKEDKCGKISLRPAKSMDSLSSMPFASDDAPQLGKKRSIKQPPQRRESFDTCSSPSREESFPELDESLEEKFKAKEEPRSLESEGESSTKSEPTTPKPGRASLVGAAAPGRSPKATRSRAEKCAGVHISGPLSVTVPFHITSNLSRLTRGLECPALGQVRELVTSPPASTRTTVREPEAPEPQEKPMGETWLQGGEAKVEGPADAEETRLSLELRDSFAFLDNQDSWLDYASEGDPVARSLLGDAGLEDGDSFPAIEEGMESGFMNPGESPVEQPASYLSIEECMDEEMFFMAPSGSDTEDTSKDSDSEDMFLSAHDDLSLLATELEPHTEPAGQGTAPEPPAAAELGTTGTAMLQDGFSMPEAAGQCPMEEEDGGDGEHLGGLGGESAEQGAQGAGEPPEEEGQGGGSKDKALDGSAGPSRTDSSTESSPGDEAGQALGCTEAGLLPNVPDGDVEEDGAACDPPAAEELETGKAQPQPSQGSPPVALLETTPQEPQSLLVPELLPHSVAHAEGTVPEGIPDASPLSASAPELRDALPEVPARGCAEPAPRPESMAVLRRDGSAAVRLASRTIRVQQAKSVPVVPPKPQFAKIPPALKPAPLLAAGAPWARAGADSEGWGATLPRRPPGSAVPERPRGVTLEKRHSSSGCPDGSGAGGQAARRAAWRNSGSMSFDTAVALATERHLAQMPVRRIQTYSGEEMPEPSGTAKPLPFHKAPLKPLGQRLLWPLSCVVAPEGLAPGKAPQAPAGPTPPTEAPGSAICQPEPPARDRLSLPRAEAEEAGAALQGAREVESLGGAGEG</sequence>
<feature type="compositionally biased region" description="Basic and acidic residues" evidence="2">
    <location>
        <begin position="947"/>
        <end position="958"/>
    </location>
</feature>
<feature type="compositionally biased region" description="Basic and acidic residues" evidence="2">
    <location>
        <begin position="382"/>
        <end position="395"/>
    </location>
</feature>
<feature type="compositionally biased region" description="Low complexity" evidence="2">
    <location>
        <begin position="1051"/>
        <end position="1060"/>
    </location>
</feature>
<dbReference type="Gene3D" id="1.10.555.10">
    <property type="entry name" value="Rho GTPase activation protein"/>
    <property type="match status" value="1"/>
</dbReference>
<dbReference type="InterPro" id="IPR000198">
    <property type="entry name" value="RhoGAP_dom"/>
</dbReference>
<evidence type="ECO:0000256" key="2">
    <source>
        <dbReference type="SAM" id="MobiDB-lite"/>
    </source>
</evidence>
<feature type="compositionally biased region" description="Low complexity" evidence="2">
    <location>
        <begin position="700"/>
        <end position="711"/>
    </location>
</feature>
<reference evidence="5" key="1">
    <citation type="submission" date="2025-08" db="UniProtKB">
        <authorList>
            <consortium name="RefSeq"/>
        </authorList>
    </citation>
    <scope>IDENTIFICATION</scope>
    <source>
        <tissue evidence="5">Blood</tissue>
    </source>
</reference>
<feature type="region of interest" description="Disordered" evidence="2">
    <location>
        <begin position="926"/>
        <end position="980"/>
    </location>
</feature>
<feature type="domain" description="Rho-GAP" evidence="3">
    <location>
        <begin position="24"/>
        <end position="219"/>
    </location>
</feature>
<organism evidence="4 5">
    <name type="scientific">Apteryx mantelli</name>
    <name type="common">North Island brown kiwi</name>
    <dbReference type="NCBI Taxonomy" id="2696672"/>
    <lineage>
        <taxon>Eukaryota</taxon>
        <taxon>Metazoa</taxon>
        <taxon>Chordata</taxon>
        <taxon>Craniata</taxon>
        <taxon>Vertebrata</taxon>
        <taxon>Euteleostomi</taxon>
        <taxon>Archelosauria</taxon>
        <taxon>Archosauria</taxon>
        <taxon>Dinosauria</taxon>
        <taxon>Saurischia</taxon>
        <taxon>Theropoda</taxon>
        <taxon>Coelurosauria</taxon>
        <taxon>Aves</taxon>
        <taxon>Palaeognathae</taxon>
        <taxon>Apterygiformes</taxon>
        <taxon>Apterygidae</taxon>
        <taxon>Apteryx</taxon>
    </lineage>
</organism>
<dbReference type="RefSeq" id="XP_067169265.1">
    <property type="nucleotide sequence ID" value="XM_067313164.1"/>
</dbReference>
<feature type="compositionally biased region" description="Basic and acidic residues" evidence="2">
    <location>
        <begin position="1081"/>
        <end position="1093"/>
    </location>
</feature>
<keyword evidence="1" id="KW-0343">GTPase activation</keyword>
<feature type="compositionally biased region" description="Basic and acidic residues" evidence="2">
    <location>
        <begin position="310"/>
        <end position="320"/>
    </location>
</feature>
<feature type="compositionally biased region" description="Polar residues" evidence="2">
    <location>
        <begin position="733"/>
        <end position="743"/>
    </location>
</feature>
<feature type="compositionally biased region" description="Basic and acidic residues" evidence="2">
    <location>
        <begin position="486"/>
        <end position="500"/>
    </location>
</feature>
<dbReference type="CDD" id="cd04384">
    <property type="entry name" value="RhoGAP_CdGAP"/>
    <property type="match status" value="1"/>
</dbReference>
<proteinExistence type="predicted"/>
<feature type="compositionally biased region" description="Acidic residues" evidence="2">
    <location>
        <begin position="766"/>
        <end position="783"/>
    </location>
</feature>
<dbReference type="SUPFAM" id="SSF48350">
    <property type="entry name" value="GTPase activation domain, GAP"/>
    <property type="match status" value="1"/>
</dbReference>
<feature type="region of interest" description="Disordered" evidence="2">
    <location>
        <begin position="1050"/>
        <end position="1115"/>
    </location>
</feature>
<dbReference type="PROSITE" id="PS50238">
    <property type="entry name" value="RHOGAP"/>
    <property type="match status" value="1"/>
</dbReference>
<accession>A0ABM4FWF5</accession>
<feature type="region of interest" description="Disordered" evidence="2">
    <location>
        <begin position="475"/>
        <end position="512"/>
    </location>
</feature>
<protein>
    <submittedName>
        <fullName evidence="5">Rho GTPase-activating protein 30</fullName>
    </submittedName>
</protein>
<dbReference type="Pfam" id="PF00620">
    <property type="entry name" value="RhoGAP"/>
    <property type="match status" value="1"/>
</dbReference>
<evidence type="ECO:0000256" key="1">
    <source>
        <dbReference type="ARBA" id="ARBA00022468"/>
    </source>
</evidence>
<gene>
    <name evidence="5" type="primary">ARHGAP30</name>
</gene>
<feature type="region of interest" description="Disordered" evidence="2">
    <location>
        <begin position="670"/>
        <end position="871"/>
    </location>
</feature>
<dbReference type="GeneID" id="106482203"/>
<evidence type="ECO:0000313" key="4">
    <source>
        <dbReference type="Proteomes" id="UP001652627"/>
    </source>
</evidence>
<name>A0ABM4FWF5_9AVES</name>
<evidence type="ECO:0000259" key="3">
    <source>
        <dbReference type="PROSITE" id="PS50238"/>
    </source>
</evidence>
<dbReference type="Proteomes" id="UP001652627">
    <property type="component" value="Chromosome 31"/>
</dbReference>
<keyword evidence="4" id="KW-1185">Reference proteome</keyword>
<dbReference type="SMART" id="SM00324">
    <property type="entry name" value="RhoGAP"/>
    <property type="match status" value="1"/>
</dbReference>
<dbReference type="PANTHER" id="PTHR15729">
    <property type="entry name" value="CDC42 GTPASE-ACTIVATING PROTEIN"/>
    <property type="match status" value="1"/>
</dbReference>
<evidence type="ECO:0000313" key="5">
    <source>
        <dbReference type="RefSeq" id="XP_067169265.1"/>
    </source>
</evidence>
<feature type="region of interest" description="Disordered" evidence="2">
    <location>
        <begin position="303"/>
        <end position="435"/>
    </location>
</feature>
<dbReference type="PANTHER" id="PTHR15729:SF12">
    <property type="entry name" value="RHO GTPASE-ACTIVATING PROTEIN 30"/>
    <property type="match status" value="1"/>
</dbReference>
<dbReference type="InterPro" id="IPR051576">
    <property type="entry name" value="PX-Rho_GAP"/>
</dbReference>
<dbReference type="InterPro" id="IPR008936">
    <property type="entry name" value="Rho_GTPase_activation_prot"/>
</dbReference>